<dbReference type="Pfam" id="PF00805">
    <property type="entry name" value="Pentapeptide"/>
    <property type="match status" value="2"/>
</dbReference>
<evidence type="ECO:0000313" key="4">
    <source>
        <dbReference type="Proteomes" id="UP001209701"/>
    </source>
</evidence>
<dbReference type="SUPFAM" id="SSF141571">
    <property type="entry name" value="Pentapeptide repeat-like"/>
    <property type="match status" value="1"/>
</dbReference>
<keyword evidence="4" id="KW-1185">Reference proteome</keyword>
<dbReference type="EMBL" id="JAJIRN010000006">
    <property type="protein sequence ID" value="MCV2369467.1"/>
    <property type="molecule type" value="Genomic_DNA"/>
</dbReference>
<gene>
    <name evidence="3" type="ORF">LNV07_15420</name>
</gene>
<dbReference type="RefSeq" id="WP_263572049.1">
    <property type="nucleotide sequence ID" value="NZ_JAJIRN010000006.1"/>
</dbReference>
<dbReference type="Gene3D" id="2.160.20.80">
    <property type="entry name" value="E3 ubiquitin-protein ligase SopA"/>
    <property type="match status" value="1"/>
</dbReference>
<comment type="caution">
    <text evidence="3">The sequence shown here is derived from an EMBL/GenBank/DDBJ whole genome shotgun (WGS) entry which is preliminary data.</text>
</comment>
<protein>
    <submittedName>
        <fullName evidence="3">Pentapeptide repeat-containing protein</fullName>
    </submittedName>
</protein>
<name>A0ABT2YHD4_9BURK</name>
<keyword evidence="1" id="KW-0677">Repeat</keyword>
<accession>A0ABT2YHD4</accession>
<sequence length="315" mass="34461">MKKQIDHVVGRLRERILAPLLLALLISLLVFSAIGLSEYPSQQADQLRRRIEGASQSELPTPQRLALEKDLLQYETDNRIKIWTVIVQAAGGAALLVGIMFSWKNLRAAQDKLDLDRAKQDTDRFTQASAQLGAQLANGNPNIEARLGGIYALATLAHDSPNSYYWHASEIMTAYVRHNAAWPAGGQPAAQSKPRTDIQAILTVLGRSKPPLLKDQRLDQKLDLRNTDLRGAEFWDANLVHADFWGAHLEGAKLWGANLEGAKLAHAHLEGANLRGVRFAGADLTDACLEQADLAGADLSAALGLAPERLKKIIL</sequence>
<evidence type="ECO:0000256" key="1">
    <source>
        <dbReference type="ARBA" id="ARBA00022737"/>
    </source>
</evidence>
<keyword evidence="2" id="KW-0812">Transmembrane</keyword>
<dbReference type="Proteomes" id="UP001209701">
    <property type="component" value="Unassembled WGS sequence"/>
</dbReference>
<keyword evidence="2" id="KW-1133">Transmembrane helix</keyword>
<evidence type="ECO:0000313" key="3">
    <source>
        <dbReference type="EMBL" id="MCV2369467.1"/>
    </source>
</evidence>
<feature type="transmembrane region" description="Helical" evidence="2">
    <location>
        <begin position="82"/>
        <end position="103"/>
    </location>
</feature>
<reference evidence="3 4" key="1">
    <citation type="submission" date="2021-11" db="EMBL/GenBank/DDBJ databases">
        <authorList>
            <person name="Liang Q."/>
            <person name="Mou H."/>
            <person name="Liu Z."/>
        </authorList>
    </citation>
    <scope>NUCLEOTIDE SEQUENCE [LARGE SCALE GENOMIC DNA]</scope>
    <source>
        <strain evidence="3 4">CHU3</strain>
    </source>
</reference>
<dbReference type="PANTHER" id="PTHR47485:SF1">
    <property type="entry name" value="THYLAKOID LUMENAL 17.4 KDA PROTEIN, CHLOROPLASTIC"/>
    <property type="match status" value="1"/>
</dbReference>
<keyword evidence="2" id="KW-0472">Membrane</keyword>
<feature type="transmembrane region" description="Helical" evidence="2">
    <location>
        <begin position="16"/>
        <end position="36"/>
    </location>
</feature>
<dbReference type="PANTHER" id="PTHR47485">
    <property type="entry name" value="THYLAKOID LUMENAL 17.4 KDA PROTEIN, CHLOROPLASTIC"/>
    <property type="match status" value="1"/>
</dbReference>
<proteinExistence type="predicted"/>
<organism evidence="3 4">
    <name type="scientific">Roseateles oligotrophus</name>
    <dbReference type="NCBI Taxonomy" id="1769250"/>
    <lineage>
        <taxon>Bacteria</taxon>
        <taxon>Pseudomonadati</taxon>
        <taxon>Pseudomonadota</taxon>
        <taxon>Betaproteobacteria</taxon>
        <taxon>Burkholderiales</taxon>
        <taxon>Sphaerotilaceae</taxon>
        <taxon>Roseateles</taxon>
    </lineage>
</organism>
<dbReference type="InterPro" id="IPR001646">
    <property type="entry name" value="5peptide_repeat"/>
</dbReference>
<evidence type="ECO:0000256" key="2">
    <source>
        <dbReference type="SAM" id="Phobius"/>
    </source>
</evidence>